<organism evidence="1 2">
    <name type="scientific">Heterorhabditis bacteriophora</name>
    <name type="common">Entomopathogenic nematode worm</name>
    <dbReference type="NCBI Taxonomy" id="37862"/>
    <lineage>
        <taxon>Eukaryota</taxon>
        <taxon>Metazoa</taxon>
        <taxon>Ecdysozoa</taxon>
        <taxon>Nematoda</taxon>
        <taxon>Chromadorea</taxon>
        <taxon>Rhabditida</taxon>
        <taxon>Rhabditina</taxon>
        <taxon>Rhabditomorpha</taxon>
        <taxon>Strongyloidea</taxon>
        <taxon>Heterorhabditidae</taxon>
        <taxon>Heterorhabditis</taxon>
    </lineage>
</organism>
<protein>
    <submittedName>
        <fullName evidence="2">FrhB_FdhB_C domain-containing protein</fullName>
    </submittedName>
</protein>
<reference evidence="2" key="1">
    <citation type="submission" date="2016-11" db="UniProtKB">
        <authorList>
            <consortium name="WormBaseParasite"/>
        </authorList>
    </citation>
    <scope>IDENTIFICATION</scope>
</reference>
<dbReference type="AlphaFoldDB" id="A0A1I7XDB5"/>
<name>A0A1I7XDB5_HETBA</name>
<keyword evidence="1" id="KW-1185">Reference proteome</keyword>
<dbReference type="Proteomes" id="UP000095283">
    <property type="component" value="Unplaced"/>
</dbReference>
<proteinExistence type="predicted"/>
<evidence type="ECO:0000313" key="2">
    <source>
        <dbReference type="WBParaSite" id="Hba_15690"/>
    </source>
</evidence>
<accession>A0A1I7XDB5</accession>
<dbReference type="WBParaSite" id="Hba_15690">
    <property type="protein sequence ID" value="Hba_15690"/>
    <property type="gene ID" value="Hba_15690"/>
</dbReference>
<evidence type="ECO:0000313" key="1">
    <source>
        <dbReference type="Proteomes" id="UP000095283"/>
    </source>
</evidence>
<sequence>MRKRKELADLLTDFVSDCVSCPSSKILRDTETGDILGVCLAISEDLFEKVCYSV</sequence>